<keyword evidence="1" id="KW-0732">Signal</keyword>
<evidence type="ECO:0000313" key="3">
    <source>
        <dbReference type="Proteomes" id="UP000017396"/>
    </source>
</evidence>
<evidence type="ECO:0000256" key="1">
    <source>
        <dbReference type="SAM" id="SignalP"/>
    </source>
</evidence>
<dbReference type="EMBL" id="CP003587">
    <property type="protein sequence ID" value="AGY58225.1"/>
    <property type="molecule type" value="Genomic_DNA"/>
</dbReference>
<name>U5QKL3_GLOK1</name>
<proteinExistence type="predicted"/>
<gene>
    <name evidence="2" type="ORF">GKIL_1979</name>
</gene>
<feature type="chain" id="PRO_5004664035" evidence="1">
    <location>
        <begin position="22"/>
        <end position="297"/>
    </location>
</feature>
<keyword evidence="3" id="KW-1185">Reference proteome</keyword>
<evidence type="ECO:0000313" key="2">
    <source>
        <dbReference type="EMBL" id="AGY58225.1"/>
    </source>
</evidence>
<dbReference type="STRING" id="1183438.GKIL_1979"/>
<dbReference type="KEGG" id="glj:GKIL_1979"/>
<feature type="signal peptide" evidence="1">
    <location>
        <begin position="1"/>
        <end position="21"/>
    </location>
</feature>
<accession>U5QKL3</accession>
<dbReference type="AlphaFoldDB" id="U5QKL3"/>
<reference evidence="2 3" key="1">
    <citation type="journal article" date="2013" name="PLoS ONE">
        <title>Cultivation and Complete Genome Sequencing of Gloeobacter kilaueensis sp. nov., from a Lava Cave in Kilauea Caldera, Hawai'i.</title>
        <authorList>
            <person name="Saw J.H."/>
            <person name="Schatz M."/>
            <person name="Brown M.V."/>
            <person name="Kunkel D.D."/>
            <person name="Foster J.S."/>
            <person name="Shick H."/>
            <person name="Christensen S."/>
            <person name="Hou S."/>
            <person name="Wan X."/>
            <person name="Donachie S.P."/>
        </authorList>
    </citation>
    <scope>NUCLEOTIDE SEQUENCE [LARGE SCALE GENOMIC DNA]</scope>
    <source>
        <strain evidence="3">JS</strain>
    </source>
</reference>
<dbReference type="OrthoDB" id="9839893at2"/>
<sequence length="297" mass="32867">MRAPLLASLALIGLLPAAASAQELLPEPLIYYAPITVGAIDTRPDVPLEAFKLGLTSSLSVGSNPQEPASFNLALKRFGFDQSLAKPSVPVDAFTRQGEGRFQLDPALSFVFTNRERSALDGTSSSAGTRLEWQPTDGVFVSTQIERYLSGTDAQVRFGSHLQLPLFDGQLSYDWQRRFDSADWYDRTRLQSGEWALGPATLGFSAQLERSGNFSQASSFNQRLTIAAQVRFADWRFNTSYQMGEGTVWALNQYGPTDRRLQFGLQWPRFELSFSRSLPLPGTAGDAAVWFKFSSDL</sequence>
<organism evidence="2 3">
    <name type="scientific">Gloeobacter kilaueensis (strain ATCC BAA-2537 / CCAP 1431/1 / ULC 316 / JS1)</name>
    <dbReference type="NCBI Taxonomy" id="1183438"/>
    <lineage>
        <taxon>Bacteria</taxon>
        <taxon>Bacillati</taxon>
        <taxon>Cyanobacteriota</taxon>
        <taxon>Cyanophyceae</taxon>
        <taxon>Gloeobacterales</taxon>
        <taxon>Gloeobacteraceae</taxon>
        <taxon>Gloeobacter</taxon>
    </lineage>
</organism>
<dbReference type="HOGENOM" id="CLU_749563_0_0_3"/>
<dbReference type="RefSeq" id="WP_023173349.1">
    <property type="nucleotide sequence ID" value="NC_022600.1"/>
</dbReference>
<protein>
    <submittedName>
        <fullName evidence="2">Uncharacterized protein</fullName>
    </submittedName>
</protein>
<dbReference type="Proteomes" id="UP000017396">
    <property type="component" value="Chromosome"/>
</dbReference>